<evidence type="ECO:0000313" key="2">
    <source>
        <dbReference type="Proteomes" id="UP001501710"/>
    </source>
</evidence>
<reference evidence="2" key="1">
    <citation type="journal article" date="2019" name="Int. J. Syst. Evol. Microbiol.">
        <title>The Global Catalogue of Microorganisms (GCM) 10K type strain sequencing project: providing services to taxonomists for standard genome sequencing and annotation.</title>
        <authorList>
            <consortium name="The Broad Institute Genomics Platform"/>
            <consortium name="The Broad Institute Genome Sequencing Center for Infectious Disease"/>
            <person name="Wu L."/>
            <person name="Ma J."/>
        </authorList>
    </citation>
    <scope>NUCLEOTIDE SEQUENCE [LARGE SCALE GENOMIC DNA]</scope>
    <source>
        <strain evidence="2">JCM 17440</strain>
    </source>
</reference>
<comment type="caution">
    <text evidence="1">The sequence shown here is derived from an EMBL/GenBank/DDBJ whole genome shotgun (WGS) entry which is preliminary data.</text>
</comment>
<organism evidence="1 2">
    <name type="scientific">Actinomadura meridiana</name>
    <dbReference type="NCBI Taxonomy" id="559626"/>
    <lineage>
        <taxon>Bacteria</taxon>
        <taxon>Bacillati</taxon>
        <taxon>Actinomycetota</taxon>
        <taxon>Actinomycetes</taxon>
        <taxon>Streptosporangiales</taxon>
        <taxon>Thermomonosporaceae</taxon>
        <taxon>Actinomadura</taxon>
    </lineage>
</organism>
<evidence type="ECO:0008006" key="3">
    <source>
        <dbReference type="Google" id="ProtNLM"/>
    </source>
</evidence>
<evidence type="ECO:0000313" key="1">
    <source>
        <dbReference type="EMBL" id="GAA4229823.1"/>
    </source>
</evidence>
<protein>
    <recommendedName>
        <fullName evidence="3">Lipoprotein</fullName>
    </recommendedName>
</protein>
<sequence length="172" mass="17924">MTRRRRTAATLLALLALGVALTGCGVRPTGIIGAGALPSAGGYAPPITVYLVRAGRLKPVARPGLVGRPYLAIEQLAVRPTRLERNAGLHTEVGHPLTARLLADNGTAAPPGGELIVQRSQPDDGQLPWARTEKAQIACTAEAIPGVESIALWGGVTGWEGVNCDQFVDLLP</sequence>
<proteinExistence type="predicted"/>
<dbReference type="EMBL" id="BAABAS010000005">
    <property type="protein sequence ID" value="GAA4229823.1"/>
    <property type="molecule type" value="Genomic_DNA"/>
</dbReference>
<dbReference type="PROSITE" id="PS51257">
    <property type="entry name" value="PROKAR_LIPOPROTEIN"/>
    <property type="match status" value="1"/>
</dbReference>
<accession>A0ABP8BXP6</accession>
<gene>
    <name evidence="1" type="ORF">GCM10022254_23150</name>
</gene>
<dbReference type="Proteomes" id="UP001501710">
    <property type="component" value="Unassembled WGS sequence"/>
</dbReference>
<name>A0ABP8BXP6_9ACTN</name>
<keyword evidence="2" id="KW-1185">Reference proteome</keyword>
<dbReference type="RefSeq" id="WP_344894232.1">
    <property type="nucleotide sequence ID" value="NZ_BAABAS010000005.1"/>
</dbReference>